<protein>
    <submittedName>
        <fullName evidence="1">Uncharacterized protein</fullName>
    </submittedName>
</protein>
<dbReference type="InParanoid" id="A0A2P6MNW6"/>
<feature type="non-terminal residue" evidence="1">
    <location>
        <position position="1"/>
    </location>
</feature>
<gene>
    <name evidence="1" type="ORF">PROFUN_16754</name>
</gene>
<organism evidence="1 2">
    <name type="scientific">Planoprotostelium fungivorum</name>
    <dbReference type="NCBI Taxonomy" id="1890364"/>
    <lineage>
        <taxon>Eukaryota</taxon>
        <taxon>Amoebozoa</taxon>
        <taxon>Evosea</taxon>
        <taxon>Variosea</taxon>
        <taxon>Cavosteliida</taxon>
        <taxon>Cavosteliaceae</taxon>
        <taxon>Planoprotostelium</taxon>
    </lineage>
</organism>
<dbReference type="Proteomes" id="UP000241769">
    <property type="component" value="Unassembled WGS sequence"/>
</dbReference>
<dbReference type="EMBL" id="MDYQ01000616">
    <property type="protein sequence ID" value="PRP73365.1"/>
    <property type="molecule type" value="Genomic_DNA"/>
</dbReference>
<dbReference type="AlphaFoldDB" id="A0A2P6MNW6"/>
<evidence type="ECO:0000313" key="1">
    <source>
        <dbReference type="EMBL" id="PRP73365.1"/>
    </source>
</evidence>
<evidence type="ECO:0000313" key="2">
    <source>
        <dbReference type="Proteomes" id="UP000241769"/>
    </source>
</evidence>
<comment type="caution">
    <text evidence="1">The sequence shown here is derived from an EMBL/GenBank/DDBJ whole genome shotgun (WGS) entry which is preliminary data.</text>
</comment>
<keyword evidence="2" id="KW-1185">Reference proteome</keyword>
<reference evidence="1 2" key="1">
    <citation type="journal article" date="2018" name="Genome Biol. Evol.">
        <title>Multiple Roots of Fruiting Body Formation in Amoebozoa.</title>
        <authorList>
            <person name="Hillmann F."/>
            <person name="Forbes G."/>
            <person name="Novohradska S."/>
            <person name="Ferling I."/>
            <person name="Riege K."/>
            <person name="Groth M."/>
            <person name="Westermann M."/>
            <person name="Marz M."/>
            <person name="Spaller T."/>
            <person name="Winckler T."/>
            <person name="Schaap P."/>
            <person name="Glockner G."/>
        </authorList>
    </citation>
    <scope>NUCLEOTIDE SEQUENCE [LARGE SCALE GENOMIC DNA]</scope>
    <source>
        <strain evidence="1 2">Jena</strain>
    </source>
</reference>
<accession>A0A2P6MNW6</accession>
<name>A0A2P6MNW6_9EUKA</name>
<proteinExistence type="predicted"/>
<sequence length="237" mass="27594">ELLEEKEKEYAAEVKRVQVEGTSKTMSLELQLEEIQDNRAKGQIYHKANDGSTIWQEVCSDFPQDCIKCALTEIKRVQVECTSKTMSLELQLEEMLKTIEQKDKFITKQMMSLEKYKAHDIACFTFQVQQAGKRKVCTKHAQSRYKEKHKAHNNACLTTLWFSKQAGDMTTETQDTRPTHKPLLVSASMRHRLLSFTYKCFAENLQTDHRRQAFKTASPGRKDLETSVKRFEQEDFI</sequence>